<evidence type="ECO:0000313" key="2">
    <source>
        <dbReference type="Proteomes" id="UP001153269"/>
    </source>
</evidence>
<gene>
    <name evidence="1" type="ORF">PLEPLA_LOCUS43003</name>
</gene>
<proteinExistence type="predicted"/>
<evidence type="ECO:0000313" key="1">
    <source>
        <dbReference type="EMBL" id="CAB1455232.1"/>
    </source>
</evidence>
<dbReference type="Proteomes" id="UP001153269">
    <property type="component" value="Unassembled WGS sequence"/>
</dbReference>
<sequence length="102" mass="11427">MGHCPRLQCLYPISECLEQLPSCEKGRLSTRCTLHINKCHKEFAEPATDTQRLQPPSSPPHSELIPVSEGSIMCLTYTLFHPHHHPPFASIGLRGGDEDRPD</sequence>
<accession>A0A9N7VTZ1</accession>
<dbReference type="EMBL" id="CADEAL010004246">
    <property type="protein sequence ID" value="CAB1455232.1"/>
    <property type="molecule type" value="Genomic_DNA"/>
</dbReference>
<keyword evidence="2" id="KW-1185">Reference proteome</keyword>
<protein>
    <submittedName>
        <fullName evidence="1">Uncharacterized protein</fullName>
    </submittedName>
</protein>
<name>A0A9N7VTZ1_PLEPL</name>
<comment type="caution">
    <text evidence="1">The sequence shown here is derived from an EMBL/GenBank/DDBJ whole genome shotgun (WGS) entry which is preliminary data.</text>
</comment>
<dbReference type="AlphaFoldDB" id="A0A9N7VTZ1"/>
<organism evidence="1 2">
    <name type="scientific">Pleuronectes platessa</name>
    <name type="common">European plaice</name>
    <dbReference type="NCBI Taxonomy" id="8262"/>
    <lineage>
        <taxon>Eukaryota</taxon>
        <taxon>Metazoa</taxon>
        <taxon>Chordata</taxon>
        <taxon>Craniata</taxon>
        <taxon>Vertebrata</taxon>
        <taxon>Euteleostomi</taxon>
        <taxon>Actinopterygii</taxon>
        <taxon>Neopterygii</taxon>
        <taxon>Teleostei</taxon>
        <taxon>Neoteleostei</taxon>
        <taxon>Acanthomorphata</taxon>
        <taxon>Carangaria</taxon>
        <taxon>Pleuronectiformes</taxon>
        <taxon>Pleuronectoidei</taxon>
        <taxon>Pleuronectidae</taxon>
        <taxon>Pleuronectes</taxon>
    </lineage>
</organism>
<reference evidence="1" key="1">
    <citation type="submission" date="2020-03" db="EMBL/GenBank/DDBJ databases">
        <authorList>
            <person name="Weist P."/>
        </authorList>
    </citation>
    <scope>NUCLEOTIDE SEQUENCE</scope>
</reference>